<keyword evidence="2" id="KW-1133">Transmembrane helix</keyword>
<feature type="transmembrane region" description="Helical" evidence="2">
    <location>
        <begin position="54"/>
        <end position="70"/>
    </location>
</feature>
<keyword evidence="3" id="KW-0732">Signal</keyword>
<protein>
    <recommendedName>
        <fullName evidence="6">Tryptophan-associated transmembrane protein</fullName>
    </recommendedName>
</protein>
<feature type="chain" id="PRO_5045737904" description="Tryptophan-associated transmembrane protein" evidence="3">
    <location>
        <begin position="25"/>
        <end position="134"/>
    </location>
</feature>
<dbReference type="EMBL" id="CP079216">
    <property type="protein sequence ID" value="QXT64104.1"/>
    <property type="molecule type" value="Genomic_DNA"/>
</dbReference>
<feature type="transmembrane region" description="Helical" evidence="2">
    <location>
        <begin position="31"/>
        <end position="47"/>
    </location>
</feature>
<sequence length="134" mass="13590">MRGRAPATLVAMAGALLATLGSQAASSPLIGPALAVLAGIALSLMLYRTALRVLGVAITALSVAGLGWAVSMGAWLVAAGFAVAAAGLLGVVVWGPRWVRRSPAAERRLDDWSAMDAGLDPTTTGDEQRPDRAA</sequence>
<evidence type="ECO:0000313" key="5">
    <source>
        <dbReference type="Proteomes" id="UP000824504"/>
    </source>
</evidence>
<evidence type="ECO:0000256" key="1">
    <source>
        <dbReference type="SAM" id="MobiDB-lite"/>
    </source>
</evidence>
<keyword evidence="2" id="KW-0812">Transmembrane</keyword>
<feature type="transmembrane region" description="Helical" evidence="2">
    <location>
        <begin position="76"/>
        <end position="99"/>
    </location>
</feature>
<proteinExistence type="predicted"/>
<keyword evidence="2" id="KW-0472">Membrane</keyword>
<dbReference type="RefSeq" id="WP_219084027.1">
    <property type="nucleotide sequence ID" value="NZ_CP079216.1"/>
</dbReference>
<accession>A0ABX8SME0</accession>
<evidence type="ECO:0008006" key="6">
    <source>
        <dbReference type="Google" id="ProtNLM"/>
    </source>
</evidence>
<gene>
    <name evidence="4" type="ORF">KDB89_06540</name>
</gene>
<evidence type="ECO:0000256" key="2">
    <source>
        <dbReference type="SAM" id="Phobius"/>
    </source>
</evidence>
<dbReference type="Proteomes" id="UP000824504">
    <property type="component" value="Chromosome"/>
</dbReference>
<evidence type="ECO:0000256" key="3">
    <source>
        <dbReference type="SAM" id="SignalP"/>
    </source>
</evidence>
<organism evidence="4 5">
    <name type="scientific">Tessaracoccus palaemonis</name>
    <dbReference type="NCBI Taxonomy" id="2829499"/>
    <lineage>
        <taxon>Bacteria</taxon>
        <taxon>Bacillati</taxon>
        <taxon>Actinomycetota</taxon>
        <taxon>Actinomycetes</taxon>
        <taxon>Propionibacteriales</taxon>
        <taxon>Propionibacteriaceae</taxon>
        <taxon>Tessaracoccus</taxon>
    </lineage>
</organism>
<keyword evidence="5" id="KW-1185">Reference proteome</keyword>
<feature type="region of interest" description="Disordered" evidence="1">
    <location>
        <begin position="112"/>
        <end position="134"/>
    </location>
</feature>
<feature type="signal peptide" evidence="3">
    <location>
        <begin position="1"/>
        <end position="24"/>
    </location>
</feature>
<name>A0ABX8SME0_9ACTN</name>
<evidence type="ECO:0000313" key="4">
    <source>
        <dbReference type="EMBL" id="QXT64104.1"/>
    </source>
</evidence>
<reference evidence="4 5" key="1">
    <citation type="submission" date="2021-07" db="EMBL/GenBank/DDBJ databases">
        <title>complete genome sequencing of Tessaracoccus sp.J1M15.</title>
        <authorList>
            <person name="Bae J.-W."/>
            <person name="Kim D.-y."/>
        </authorList>
    </citation>
    <scope>NUCLEOTIDE SEQUENCE [LARGE SCALE GENOMIC DNA]</scope>
    <source>
        <strain evidence="4 5">J1M15</strain>
    </source>
</reference>